<accession>A0A409VGQ8</accession>
<feature type="domain" description="F-box" evidence="1">
    <location>
        <begin position="2"/>
        <end position="48"/>
    </location>
</feature>
<proteinExistence type="predicted"/>
<keyword evidence="3" id="KW-1185">Reference proteome</keyword>
<dbReference type="EMBL" id="NHYE01005654">
    <property type="protein sequence ID" value="PPQ65415.1"/>
    <property type="molecule type" value="Genomic_DNA"/>
</dbReference>
<dbReference type="OrthoDB" id="3019905at2759"/>
<comment type="caution">
    <text evidence="2">The sequence shown here is derived from an EMBL/GenBank/DDBJ whole genome shotgun (WGS) entry which is preliminary data.</text>
</comment>
<dbReference type="Pfam" id="PF12937">
    <property type="entry name" value="F-box-like"/>
    <property type="match status" value="1"/>
</dbReference>
<sequence length="477" mass="53329">MAFRFNDLPLDIVFEILGNLSPENIIRLRRVCHRLRDASYERSVWDKAYKHSELLLPEGPFSSQSSSQLEALLVRATKVSRAWTSSRPPILTRRRFPRALPTYNFAADVISGRFLQLAEENGIAWYDLDSSNVRDPVLTYSCPAVNTISGYMTYQTNANGEGPGIVWVAFMALLPVLRMWVPRSLESFYLFSSWASSVVLKVAFDTKIGHSVHLHAEIAAENVTKIIMDFDWLLTIREFRSPNEPLNLVHIPSMTNVYVPLPEQVQVLSDLNNLNYIISPHLLFLTVSLRDETLVEAYALPKKPEQSSHKRLVKSHSGIYPHAISSIQLVGTFSPTSSAFLACRQFQLSFLSLVYVHRSPGTWTSKIGLHMFDVTIDPAGMLLFTTQCQGTLNVGIASTTLSFSASRSNCLAVTHSTPGPVLLAHHIRREGSGCTMGVKSVKLPEGLQSRDMLAFDGFRGRLCLINGWTNIEVLDCT</sequence>
<name>A0A409VGQ8_9AGAR</name>
<dbReference type="Gene3D" id="1.20.1280.50">
    <property type="match status" value="1"/>
</dbReference>
<gene>
    <name evidence="2" type="ORF">CVT26_000040</name>
</gene>
<dbReference type="AlphaFoldDB" id="A0A409VGQ8"/>
<organism evidence="2 3">
    <name type="scientific">Gymnopilus dilepis</name>
    <dbReference type="NCBI Taxonomy" id="231916"/>
    <lineage>
        <taxon>Eukaryota</taxon>
        <taxon>Fungi</taxon>
        <taxon>Dikarya</taxon>
        <taxon>Basidiomycota</taxon>
        <taxon>Agaricomycotina</taxon>
        <taxon>Agaricomycetes</taxon>
        <taxon>Agaricomycetidae</taxon>
        <taxon>Agaricales</taxon>
        <taxon>Agaricineae</taxon>
        <taxon>Hymenogastraceae</taxon>
        <taxon>Gymnopilus</taxon>
    </lineage>
</organism>
<evidence type="ECO:0000259" key="1">
    <source>
        <dbReference type="PROSITE" id="PS50181"/>
    </source>
</evidence>
<dbReference type="CDD" id="cd22150">
    <property type="entry name" value="F-box_CeFBXA-like"/>
    <property type="match status" value="1"/>
</dbReference>
<dbReference type="SMART" id="SM00256">
    <property type="entry name" value="FBOX"/>
    <property type="match status" value="1"/>
</dbReference>
<dbReference type="SUPFAM" id="SSF81383">
    <property type="entry name" value="F-box domain"/>
    <property type="match status" value="1"/>
</dbReference>
<evidence type="ECO:0000313" key="2">
    <source>
        <dbReference type="EMBL" id="PPQ65415.1"/>
    </source>
</evidence>
<dbReference type="PROSITE" id="PS50181">
    <property type="entry name" value="FBOX"/>
    <property type="match status" value="1"/>
</dbReference>
<reference evidence="2 3" key="1">
    <citation type="journal article" date="2018" name="Evol. Lett.">
        <title>Horizontal gene cluster transfer increased hallucinogenic mushroom diversity.</title>
        <authorList>
            <person name="Reynolds H.T."/>
            <person name="Vijayakumar V."/>
            <person name="Gluck-Thaler E."/>
            <person name="Korotkin H.B."/>
            <person name="Matheny P.B."/>
            <person name="Slot J.C."/>
        </authorList>
    </citation>
    <scope>NUCLEOTIDE SEQUENCE [LARGE SCALE GENOMIC DNA]</scope>
    <source>
        <strain evidence="2 3">SRW20</strain>
    </source>
</reference>
<evidence type="ECO:0000313" key="3">
    <source>
        <dbReference type="Proteomes" id="UP000284706"/>
    </source>
</evidence>
<dbReference type="InterPro" id="IPR036047">
    <property type="entry name" value="F-box-like_dom_sf"/>
</dbReference>
<dbReference type="InParanoid" id="A0A409VGQ8"/>
<protein>
    <recommendedName>
        <fullName evidence="1">F-box domain-containing protein</fullName>
    </recommendedName>
</protein>
<dbReference type="Proteomes" id="UP000284706">
    <property type="component" value="Unassembled WGS sequence"/>
</dbReference>
<dbReference type="InterPro" id="IPR001810">
    <property type="entry name" value="F-box_dom"/>
</dbReference>